<feature type="region of interest" description="Disordered" evidence="1">
    <location>
        <begin position="117"/>
        <end position="140"/>
    </location>
</feature>
<comment type="caution">
    <text evidence="2">The sequence shown here is derived from an EMBL/GenBank/DDBJ whole genome shotgun (WGS) entry which is preliminary data.</text>
</comment>
<feature type="compositionally biased region" description="Basic and acidic residues" evidence="1">
    <location>
        <begin position="117"/>
        <end position="138"/>
    </location>
</feature>
<protein>
    <submittedName>
        <fullName evidence="2">Uncharacterized protein</fullName>
    </submittedName>
</protein>
<feature type="region of interest" description="Disordered" evidence="1">
    <location>
        <begin position="190"/>
        <end position="212"/>
    </location>
</feature>
<sequence>MSLGDVPQGIRMLRRVSPVRVDGVQFLLAYVPWADDGLDLVVPEREVQRPLPDIRRVVDGCGRRTTPVRLPGVSADELGERVVLLGPAADVHRDDRIPSQLVEVEVERLGADRYRASRESARERRLSHEAADRVHEGAGGHPPDAVLGVLAPGAVEAPQQRVREQAHAVGACEGRLAVQGREVHSVFPIDEPVGSIVPGDRDPAEDVPAHQPDEHVRPGPAGVHEEHLLRGPAVVETARQRLEVQRAVQRAVPVGEDVRREEGGVRPERDAVAAEVEDQPGLVVVAAVLPLRDGGHDVVDGRRFTTCPTFVLGWTKGAGAVSLSRSARLPNGLASSWY</sequence>
<dbReference type="EMBL" id="LGUP01000410">
    <property type="protein sequence ID" value="KOG08220.1"/>
    <property type="molecule type" value="Genomic_DNA"/>
</dbReference>
<reference evidence="2 3" key="1">
    <citation type="submission" date="2015-06" db="EMBL/GenBank/DDBJ databases">
        <authorList>
            <person name="Hoefler B.C."/>
            <person name="Straight P.D."/>
        </authorList>
    </citation>
    <scope>NUCLEOTIDE SEQUENCE [LARGE SCALE GENOMIC DNA]</scope>
    <source>
        <strain evidence="2 3">NRRL 3427</strain>
    </source>
</reference>
<dbReference type="PATRIC" id="fig|1938.6.peg.8462"/>
<name>A0A0L8J3K4_STRVR</name>
<accession>A0A0L8J3K4</accession>
<dbReference type="Proteomes" id="UP000037023">
    <property type="component" value="Unassembled WGS sequence"/>
</dbReference>
<proteinExistence type="predicted"/>
<evidence type="ECO:0000313" key="3">
    <source>
        <dbReference type="Proteomes" id="UP000037023"/>
    </source>
</evidence>
<dbReference type="AlphaFoldDB" id="A0A0L8J3K4"/>
<evidence type="ECO:0000313" key="2">
    <source>
        <dbReference type="EMBL" id="KOG08220.1"/>
    </source>
</evidence>
<feature type="compositionally biased region" description="Basic and acidic residues" evidence="1">
    <location>
        <begin position="199"/>
        <end position="212"/>
    </location>
</feature>
<organism evidence="2 3">
    <name type="scientific">Streptomyces viridochromogenes</name>
    <dbReference type="NCBI Taxonomy" id="1938"/>
    <lineage>
        <taxon>Bacteria</taxon>
        <taxon>Bacillati</taxon>
        <taxon>Actinomycetota</taxon>
        <taxon>Actinomycetes</taxon>
        <taxon>Kitasatosporales</taxon>
        <taxon>Streptomycetaceae</taxon>
        <taxon>Streptomyces</taxon>
    </lineage>
</organism>
<evidence type="ECO:0000256" key="1">
    <source>
        <dbReference type="SAM" id="MobiDB-lite"/>
    </source>
</evidence>
<gene>
    <name evidence="2" type="ORF">ADK34_39310</name>
</gene>